<dbReference type="EMBL" id="LSRX01000433">
    <property type="protein sequence ID" value="OLP97423.1"/>
    <property type="molecule type" value="Genomic_DNA"/>
</dbReference>
<name>A0A1Q9DQH6_SYMMI</name>
<gene>
    <name evidence="1" type="ORF">AK812_SmicGene20258</name>
</gene>
<comment type="caution">
    <text evidence="1">The sequence shown here is derived from an EMBL/GenBank/DDBJ whole genome shotgun (WGS) entry which is preliminary data.</text>
</comment>
<sequence>MKVGRLEGWKAGRLKAGRLEGWKAGWKLGWKVGGLEGTQEPRNLELVLESGGRLAAIPEAELKAQEPSLQIRGYRRVVGEELLYMGAERFLEIHSRVRAPILAKHISRIMWAFAKFDYYNHARLNKAFVARLAPEKHVIRFLMPDQLHALLWSLEVLMPHDFETKRNIESKVKAFIKMRYKHGLAHVVDRYGDERVHKVTTGRIEPYVEVDKKIPLELRNAAQLVAARDLGENGPDVPNVRRKLSGRPRWSVATWVDPEKRFVAFAAREKQKALEAARVKALQAAAEEDDAEEEEQSALYGWHVSGMPGRSNAKKRCEDLEDGAFDRDGAVNRNYGLFHQRSAGRPLCGEDKNQIFGFAYNLEL</sequence>
<accession>A0A1Q9DQH6</accession>
<evidence type="ECO:0000313" key="1">
    <source>
        <dbReference type="EMBL" id="OLP97423.1"/>
    </source>
</evidence>
<dbReference type="AlphaFoldDB" id="A0A1Q9DQH6"/>
<proteinExistence type="predicted"/>
<organism evidence="1 2">
    <name type="scientific">Symbiodinium microadriaticum</name>
    <name type="common">Dinoflagellate</name>
    <name type="synonym">Zooxanthella microadriatica</name>
    <dbReference type="NCBI Taxonomy" id="2951"/>
    <lineage>
        <taxon>Eukaryota</taxon>
        <taxon>Sar</taxon>
        <taxon>Alveolata</taxon>
        <taxon>Dinophyceae</taxon>
        <taxon>Suessiales</taxon>
        <taxon>Symbiodiniaceae</taxon>
        <taxon>Symbiodinium</taxon>
    </lineage>
</organism>
<dbReference type="Proteomes" id="UP000186817">
    <property type="component" value="Unassembled WGS sequence"/>
</dbReference>
<dbReference type="OrthoDB" id="442472at2759"/>
<keyword evidence="2" id="KW-1185">Reference proteome</keyword>
<evidence type="ECO:0000313" key="2">
    <source>
        <dbReference type="Proteomes" id="UP000186817"/>
    </source>
</evidence>
<protein>
    <submittedName>
        <fullName evidence="1">Uncharacterized protein</fullName>
    </submittedName>
</protein>
<reference evidence="1 2" key="1">
    <citation type="submission" date="2016-02" db="EMBL/GenBank/DDBJ databases">
        <title>Genome analysis of coral dinoflagellate symbionts highlights evolutionary adaptations to a symbiotic lifestyle.</title>
        <authorList>
            <person name="Aranda M."/>
            <person name="Li Y."/>
            <person name="Liew Y.J."/>
            <person name="Baumgarten S."/>
            <person name="Simakov O."/>
            <person name="Wilson M."/>
            <person name="Piel J."/>
            <person name="Ashoor H."/>
            <person name="Bougouffa S."/>
            <person name="Bajic V.B."/>
            <person name="Ryu T."/>
            <person name="Ravasi T."/>
            <person name="Bayer T."/>
            <person name="Micklem G."/>
            <person name="Kim H."/>
            <person name="Bhak J."/>
            <person name="Lajeunesse T.C."/>
            <person name="Voolstra C.R."/>
        </authorList>
    </citation>
    <scope>NUCLEOTIDE SEQUENCE [LARGE SCALE GENOMIC DNA]</scope>
    <source>
        <strain evidence="1 2">CCMP2467</strain>
    </source>
</reference>